<evidence type="ECO:0000313" key="10">
    <source>
        <dbReference type="EMBL" id="OUO57374.1"/>
    </source>
</evidence>
<keyword evidence="7" id="KW-0479">Metal-binding</keyword>
<feature type="binding site" evidence="7">
    <location>
        <position position="145"/>
    </location>
    <ligand>
        <name>Zn(2+)</name>
        <dbReference type="ChEBI" id="CHEBI:29105"/>
    </ligand>
</feature>
<dbReference type="PANTHER" id="PTHR43326:SF1">
    <property type="entry name" value="METHIONINE--TRNA LIGASE, MITOCHONDRIAL"/>
    <property type="match status" value="1"/>
</dbReference>
<comment type="function">
    <text evidence="1 7">Is required not only for elongation of protein synthesis but also for the initiation of all mRNA translation through initiator tRNA(fMet) aminoacylation.</text>
</comment>
<dbReference type="InterPro" id="IPR013155">
    <property type="entry name" value="M/V/L/I-tRNA-synth_anticd-bd"/>
</dbReference>
<dbReference type="InterPro" id="IPR014729">
    <property type="entry name" value="Rossmann-like_a/b/a_fold"/>
</dbReference>
<dbReference type="EC" id="6.1.1.10" evidence="7"/>
<dbReference type="OrthoDB" id="9810191at2"/>
<feature type="binding site" evidence="7">
    <location>
        <position position="148"/>
    </location>
    <ligand>
        <name>Zn(2+)</name>
        <dbReference type="ChEBI" id="CHEBI:29105"/>
    </ligand>
</feature>
<dbReference type="GO" id="GO:0005737">
    <property type="term" value="C:cytoplasm"/>
    <property type="evidence" value="ECO:0007669"/>
    <property type="project" value="UniProtKB-SubCell"/>
</dbReference>
<evidence type="ECO:0000256" key="1">
    <source>
        <dbReference type="ARBA" id="ARBA00003314"/>
    </source>
</evidence>
<evidence type="ECO:0000256" key="4">
    <source>
        <dbReference type="ARBA" id="ARBA00022840"/>
    </source>
</evidence>
<comment type="similarity">
    <text evidence="7">Belongs to the class-I aminoacyl-tRNA synthetase family. MetG type 2A subfamily.</text>
</comment>
<dbReference type="Pfam" id="PF09334">
    <property type="entry name" value="tRNA-synt_1g"/>
    <property type="match status" value="2"/>
</dbReference>
<dbReference type="FunFam" id="2.170.220.10:FF:000002">
    <property type="entry name" value="Methionine--tRNA ligase"/>
    <property type="match status" value="1"/>
</dbReference>
<dbReference type="AlphaFoldDB" id="A0A1Y4DE22"/>
<evidence type="ECO:0000259" key="9">
    <source>
        <dbReference type="Pfam" id="PF09334"/>
    </source>
</evidence>
<dbReference type="InterPro" id="IPR041872">
    <property type="entry name" value="Anticodon_Met"/>
</dbReference>
<comment type="caution">
    <text evidence="7">Lacks conserved residue(s) required for the propagation of feature annotation.</text>
</comment>
<keyword evidence="11" id="KW-1185">Reference proteome</keyword>
<comment type="subunit">
    <text evidence="7">Monomer.</text>
</comment>
<dbReference type="InterPro" id="IPR015413">
    <property type="entry name" value="Methionyl/Leucyl_tRNA_Synth"/>
</dbReference>
<keyword evidence="2 7" id="KW-0436">Ligase</keyword>
<evidence type="ECO:0000256" key="6">
    <source>
        <dbReference type="ARBA" id="ARBA00023146"/>
    </source>
</evidence>
<organism evidence="10 11">
    <name type="scientific">Candidatus Avelusimicrobium gallicola</name>
    <dbReference type="NCBI Taxonomy" id="2562704"/>
    <lineage>
        <taxon>Bacteria</taxon>
        <taxon>Pseudomonadati</taxon>
        <taxon>Elusimicrobiota</taxon>
        <taxon>Elusimicrobia</taxon>
        <taxon>Elusimicrobiales</taxon>
        <taxon>Elusimicrobiaceae</taxon>
        <taxon>Candidatus Avelusimicrobium</taxon>
    </lineage>
</organism>
<comment type="caution">
    <text evidence="10">The sequence shown here is derived from an EMBL/GenBank/DDBJ whole genome shotgun (WGS) entry which is preliminary data.</text>
</comment>
<dbReference type="InterPro" id="IPR033911">
    <property type="entry name" value="MetRS_core"/>
</dbReference>
<dbReference type="RefSeq" id="WP_087286560.1">
    <property type="nucleotide sequence ID" value="NZ_NFJD01000001.1"/>
</dbReference>
<evidence type="ECO:0000259" key="8">
    <source>
        <dbReference type="Pfam" id="PF08264"/>
    </source>
</evidence>
<dbReference type="Gene3D" id="2.170.220.10">
    <property type="match status" value="1"/>
</dbReference>
<evidence type="ECO:0000256" key="5">
    <source>
        <dbReference type="ARBA" id="ARBA00022917"/>
    </source>
</evidence>
<feature type="binding site" evidence="7">
    <location>
        <position position="130"/>
    </location>
    <ligand>
        <name>Zn(2+)</name>
        <dbReference type="ChEBI" id="CHEBI:29105"/>
    </ligand>
</feature>
<feature type="short sequence motif" description="'HIGH' region" evidence="7">
    <location>
        <begin position="12"/>
        <end position="22"/>
    </location>
</feature>
<gene>
    <name evidence="7" type="primary">metG</name>
    <name evidence="10" type="ORF">B5F75_00965</name>
</gene>
<dbReference type="NCBIfam" id="NF008900">
    <property type="entry name" value="PRK12267.1"/>
    <property type="match status" value="1"/>
</dbReference>
<dbReference type="GO" id="GO:0005524">
    <property type="term" value="F:ATP binding"/>
    <property type="evidence" value="ECO:0007669"/>
    <property type="project" value="UniProtKB-UniRule"/>
</dbReference>
<dbReference type="Pfam" id="PF08264">
    <property type="entry name" value="Anticodon_1"/>
    <property type="match status" value="1"/>
</dbReference>
<evidence type="ECO:0000256" key="2">
    <source>
        <dbReference type="ARBA" id="ARBA00022598"/>
    </source>
</evidence>
<feature type="domain" description="Methionyl/Valyl/Leucyl/Isoleucyl-tRNA synthetase anticodon-binding" evidence="8">
    <location>
        <begin position="396"/>
        <end position="480"/>
    </location>
</feature>
<dbReference type="Gene3D" id="1.10.730.10">
    <property type="entry name" value="Isoleucyl-tRNA Synthetase, Domain 1"/>
    <property type="match status" value="1"/>
</dbReference>
<keyword evidence="4 7" id="KW-0067">ATP-binding</keyword>
<keyword evidence="7" id="KW-0963">Cytoplasm</keyword>
<sequence length="503" mass="57345">MTKKFYITTPIYYVNSVPHIGHAYTTIAQDVLARYKRQKGFDVRFLTGTDEHGANIEKSATAAGVTPKQWADEVSDKYKALWKTLNISYDDFIRTTDKKHEQVVQAIFEKLLKSGDIYLGSYSGKYCLSCEQYYNESEILEGNLCPVHKRPLTEVHEETYFFKLSRYEKPLLKYYEEHPEFLSPKTRAHEIINFVKGGLQDLSVTRTKVAWGIPVPSNPHHTIYVWFDALINYISAAGYGTVLCEDKTLHEAQLKQIRADKFEDLWPADLHMVGKEIFRFHTVIWPAVLMALGLPLPKKVFAHGWWTVEGEKMSKSLGNIIDPAKVAAQYGVDPLRAFLFREVPFGQDGDFSMESFKNRYNSDLANNIGNLLSRTLNMAAKNIGELPEKIEGDYPLLAKSAEVEKAIDAAYDQLAFDKVLENIYGFASDLNKLVDTKKPWELAKTDPEAAKAVLLELVACLRKVAVWLEPFMPTVAKEMQKRLLPGKIEKYPPLFPRLEADKK</sequence>
<protein>
    <recommendedName>
        <fullName evidence="7">Methionine--tRNA ligase</fullName>
        <ecNumber evidence="7">6.1.1.10</ecNumber>
    </recommendedName>
    <alternativeName>
        <fullName evidence="7">Methionyl-tRNA synthetase</fullName>
        <shortName evidence="7">MetRS</shortName>
    </alternativeName>
</protein>
<dbReference type="SUPFAM" id="SSF47323">
    <property type="entry name" value="Anticodon-binding domain of a subclass of class I aminoacyl-tRNA synthetases"/>
    <property type="match status" value="1"/>
</dbReference>
<keyword evidence="6 7" id="KW-0030">Aminoacyl-tRNA synthetase</keyword>
<dbReference type="PANTHER" id="PTHR43326">
    <property type="entry name" value="METHIONYL-TRNA SYNTHETASE"/>
    <property type="match status" value="1"/>
</dbReference>
<dbReference type="EMBL" id="NFJD01000001">
    <property type="protein sequence ID" value="OUO57374.1"/>
    <property type="molecule type" value="Genomic_DNA"/>
</dbReference>
<dbReference type="GO" id="GO:0004825">
    <property type="term" value="F:methionine-tRNA ligase activity"/>
    <property type="evidence" value="ECO:0007669"/>
    <property type="project" value="UniProtKB-UniRule"/>
</dbReference>
<dbReference type="SUPFAM" id="SSF52374">
    <property type="entry name" value="Nucleotidylyl transferase"/>
    <property type="match status" value="1"/>
</dbReference>
<comment type="catalytic activity">
    <reaction evidence="7">
        <text>tRNA(Met) + L-methionine + ATP = L-methionyl-tRNA(Met) + AMP + diphosphate</text>
        <dbReference type="Rhea" id="RHEA:13481"/>
        <dbReference type="Rhea" id="RHEA-COMP:9667"/>
        <dbReference type="Rhea" id="RHEA-COMP:9698"/>
        <dbReference type="ChEBI" id="CHEBI:30616"/>
        <dbReference type="ChEBI" id="CHEBI:33019"/>
        <dbReference type="ChEBI" id="CHEBI:57844"/>
        <dbReference type="ChEBI" id="CHEBI:78442"/>
        <dbReference type="ChEBI" id="CHEBI:78530"/>
        <dbReference type="ChEBI" id="CHEBI:456215"/>
        <dbReference type="EC" id="6.1.1.10"/>
    </reaction>
</comment>
<name>A0A1Y4DE22_9BACT</name>
<dbReference type="CDD" id="cd07957">
    <property type="entry name" value="Anticodon_Ia_Met"/>
    <property type="match status" value="1"/>
</dbReference>
<accession>A0A1Y4DE22</accession>
<comment type="subcellular location">
    <subcellularLocation>
        <location evidence="7">Cytoplasm</location>
    </subcellularLocation>
</comment>
<dbReference type="CDD" id="cd00814">
    <property type="entry name" value="MetRS_core"/>
    <property type="match status" value="1"/>
</dbReference>
<feature type="short sequence motif" description="'KMSKS' region" evidence="7">
    <location>
        <begin position="312"/>
        <end position="316"/>
    </location>
</feature>
<dbReference type="PRINTS" id="PR01041">
    <property type="entry name" value="TRNASYNTHMET"/>
</dbReference>
<evidence type="ECO:0000256" key="7">
    <source>
        <dbReference type="HAMAP-Rule" id="MF_01228"/>
    </source>
</evidence>
<feature type="domain" description="Methionyl/Leucyl tRNA synthetase" evidence="9">
    <location>
        <begin position="6"/>
        <end position="148"/>
    </location>
</feature>
<keyword evidence="7" id="KW-0862">Zinc</keyword>
<reference evidence="11" key="1">
    <citation type="submission" date="2017-04" db="EMBL/GenBank/DDBJ databases">
        <title>Function of individual gut microbiota members based on whole genome sequencing of pure cultures obtained from chicken caecum.</title>
        <authorList>
            <person name="Medvecky M."/>
            <person name="Cejkova D."/>
            <person name="Polansky O."/>
            <person name="Karasova D."/>
            <person name="Kubasova T."/>
            <person name="Cizek A."/>
            <person name="Rychlik I."/>
        </authorList>
    </citation>
    <scope>NUCLEOTIDE SEQUENCE [LARGE SCALE GENOMIC DNA]</scope>
    <source>
        <strain evidence="11">An273</strain>
    </source>
</reference>
<evidence type="ECO:0000256" key="3">
    <source>
        <dbReference type="ARBA" id="ARBA00022741"/>
    </source>
</evidence>
<dbReference type="GO" id="GO:0006431">
    <property type="term" value="P:methionyl-tRNA aminoacylation"/>
    <property type="evidence" value="ECO:0007669"/>
    <property type="project" value="UniProtKB-UniRule"/>
</dbReference>
<dbReference type="Proteomes" id="UP000196368">
    <property type="component" value="Unassembled WGS sequence"/>
</dbReference>
<dbReference type="GO" id="GO:0046872">
    <property type="term" value="F:metal ion binding"/>
    <property type="evidence" value="ECO:0007669"/>
    <property type="project" value="UniProtKB-KW"/>
</dbReference>
<dbReference type="InterPro" id="IPR023457">
    <property type="entry name" value="Met-tRNA_synth_2"/>
</dbReference>
<keyword evidence="3 7" id="KW-0547">Nucleotide-binding</keyword>
<dbReference type="Gene3D" id="3.40.50.620">
    <property type="entry name" value="HUPs"/>
    <property type="match status" value="1"/>
</dbReference>
<dbReference type="InterPro" id="IPR009080">
    <property type="entry name" value="tRNAsynth_Ia_anticodon-bd"/>
</dbReference>
<keyword evidence="5 7" id="KW-0648">Protein biosynthesis</keyword>
<proteinExistence type="inferred from homology"/>
<dbReference type="HAMAP" id="MF_01228">
    <property type="entry name" value="Met_tRNA_synth_type2"/>
    <property type="match status" value="1"/>
</dbReference>
<evidence type="ECO:0000313" key="11">
    <source>
        <dbReference type="Proteomes" id="UP000196368"/>
    </source>
</evidence>
<feature type="binding site" evidence="7">
    <location>
        <position position="127"/>
    </location>
    <ligand>
        <name>Zn(2+)</name>
        <dbReference type="ChEBI" id="CHEBI:29105"/>
    </ligand>
</feature>
<feature type="domain" description="Methionyl/Leucyl tRNA synthetase" evidence="9">
    <location>
        <begin position="155"/>
        <end position="376"/>
    </location>
</feature>
<comment type="cofactor">
    <cofactor evidence="7">
        <name>Zn(2+)</name>
        <dbReference type="ChEBI" id="CHEBI:29105"/>
    </cofactor>
    <text evidence="7">Binds 1 zinc ion per subunit.</text>
</comment>